<dbReference type="InterPro" id="IPR029055">
    <property type="entry name" value="Ntn_hydrolases_N"/>
</dbReference>
<dbReference type="InterPro" id="IPR017932">
    <property type="entry name" value="GATase_2_dom"/>
</dbReference>
<dbReference type="PROSITE" id="PS51278">
    <property type="entry name" value="GATASE_TYPE_2"/>
    <property type="match status" value="1"/>
</dbReference>
<dbReference type="CDD" id="cd01908">
    <property type="entry name" value="YafJ"/>
    <property type="match status" value="1"/>
</dbReference>
<evidence type="ECO:0000313" key="4">
    <source>
        <dbReference type="Proteomes" id="UP000076104"/>
    </source>
</evidence>
<organism evidence="3 4">
    <name type="scientific">Psychrobacter alimentarius</name>
    <dbReference type="NCBI Taxonomy" id="261164"/>
    <lineage>
        <taxon>Bacteria</taxon>
        <taxon>Pseudomonadati</taxon>
        <taxon>Pseudomonadota</taxon>
        <taxon>Gammaproteobacteria</taxon>
        <taxon>Moraxellales</taxon>
        <taxon>Moraxellaceae</taxon>
        <taxon>Psychrobacter</taxon>
    </lineage>
</organism>
<evidence type="ECO:0000313" key="3">
    <source>
        <dbReference type="EMBL" id="AMT98205.1"/>
    </source>
</evidence>
<keyword evidence="4" id="KW-1185">Reference proteome</keyword>
<dbReference type="PANTHER" id="PTHR42824">
    <property type="entry name" value="GLUTAMINE AMIDOTRANSFERASE"/>
    <property type="match status" value="1"/>
</dbReference>
<dbReference type="Pfam" id="PF13230">
    <property type="entry name" value="GATase_4"/>
    <property type="match status" value="1"/>
</dbReference>
<feature type="domain" description="Glutamine amidotransferase type-2" evidence="2">
    <location>
        <begin position="2"/>
        <end position="287"/>
    </location>
</feature>
<gene>
    <name evidence="3" type="ORF">A3K91_2635</name>
</gene>
<dbReference type="InterPro" id="IPR026869">
    <property type="entry name" value="EgtC-like"/>
</dbReference>
<keyword evidence="1 3" id="KW-0315">Glutamine amidotransferase</keyword>
<evidence type="ECO:0000259" key="2">
    <source>
        <dbReference type="PROSITE" id="PS51278"/>
    </source>
</evidence>
<sequence length="287" mass="32176">MCQLLAMNSKNPADIGFSFAGFRARGGLTDDHIDGFGIAYFEPTGLRLYYDNRAAMDSPLAELVSQTRVKAANTIVHIRKSDDQLLCNAHPFTREIWGEAWVFSHNGKMTIRDASDSDPINQATGKQGKSSHYIPVGDTDSEFAFCYLLNQLKDRFEHKPDSQTLYVFLTEQCRFLANYGLFNCLLSNGEWMLAYADTLLFHITRQAPFGSASLIDVDVTMDFETVNDADDVMTILATTPLTDDEEWQQLAVNECIIFADGHKVYQDLPKSPVYLSIEKGLEIAKNA</sequence>
<protein>
    <submittedName>
        <fullName evidence="3">Glutamine amidotransferase</fullName>
    </submittedName>
</protein>
<dbReference type="EMBL" id="CP014945">
    <property type="protein sequence ID" value="AMT98205.1"/>
    <property type="molecule type" value="Genomic_DNA"/>
</dbReference>
<dbReference type="Gene3D" id="3.60.20.10">
    <property type="entry name" value="Glutamine Phosphoribosylpyrophosphate, subunit 1, domain 1"/>
    <property type="match status" value="1"/>
</dbReference>
<reference evidence="3 4" key="1">
    <citation type="submission" date="2016-03" db="EMBL/GenBank/DDBJ databases">
        <title>Genome sequencing of Psychrobacter alimentarius PAMC 27889.</title>
        <authorList>
            <person name="Lee J."/>
            <person name="Kim O.-S."/>
        </authorList>
    </citation>
    <scope>NUCLEOTIDE SEQUENCE [LARGE SCALE GENOMIC DNA]</scope>
    <source>
        <strain evidence="3 4">PAMC 27889</strain>
    </source>
</reference>
<dbReference type="PANTHER" id="PTHR42824:SF1">
    <property type="entry name" value="GLUTAMINE AMIDOTRANSFERASE YAFJ-RELATED"/>
    <property type="match status" value="1"/>
</dbReference>
<dbReference type="Proteomes" id="UP000076104">
    <property type="component" value="Chromosome"/>
</dbReference>
<dbReference type="RefSeq" id="WP_062846025.1">
    <property type="nucleotide sequence ID" value="NZ_CP014945.1"/>
</dbReference>
<accession>A0ABM6A1D4</accession>
<name>A0ABM6A1D4_9GAMM</name>
<dbReference type="GeneID" id="33060502"/>
<proteinExistence type="predicted"/>
<dbReference type="SUPFAM" id="SSF56235">
    <property type="entry name" value="N-terminal nucleophile aminohydrolases (Ntn hydrolases)"/>
    <property type="match status" value="1"/>
</dbReference>
<evidence type="ECO:0000256" key="1">
    <source>
        <dbReference type="ARBA" id="ARBA00022962"/>
    </source>
</evidence>